<protein>
    <recommendedName>
        <fullName evidence="1">LRAT domain-containing protein</fullName>
    </recommendedName>
</protein>
<dbReference type="Pfam" id="PF04970">
    <property type="entry name" value="LRAT"/>
    <property type="match status" value="1"/>
</dbReference>
<gene>
    <name evidence="2" type="ORF">CHRIB12_LOCUS11581</name>
</gene>
<evidence type="ECO:0000313" key="2">
    <source>
        <dbReference type="EMBL" id="CAB5368081.1"/>
    </source>
</evidence>
<name>A0A915Z9W7_9GLOM</name>
<sequence length="423" mass="48610">MTKKAKKTKKTKKYSEDFNDTNKCYDDYEDYFDDTEKSTLKKMGIDENNRHQFFLKDLKQMLFCEQKAKSIAGITDKIIYAIKKIIFFTPNFNDNKPDASNYSCALLTDINNDSWAIVYRPSYVKGINDDLIVKKFPKYGEKNKIKKLETKIQSENPIFAVMSDSEISLKDIVNFSVLDNELPSDAFNNPDQYLLPLDIVSRPIFNTRVRHYAVYLGKKEVVHITGVAGEGTKCETWDKFCKSTSSSAGSSYFSFFSIFTSNSPNSSILGGTGNLTRHHPVIPFKKQEAIIEDISKAVTINYGKGEYKLIDNNCEHLVNMCVLGINRSGQVDGNLFNHLVNALSEQVGGNSRKPFFWLYKELKSEADEFNSPNSSYKSYKSHIEKCIRRAEESRNYTRTKYEIEREKFDERIELQPNPPCKIQ</sequence>
<dbReference type="Proteomes" id="UP000684084">
    <property type="component" value="Unassembled WGS sequence"/>
</dbReference>
<feature type="domain" description="LRAT" evidence="1">
    <location>
        <begin position="201"/>
        <end position="330"/>
    </location>
</feature>
<reference evidence="2" key="1">
    <citation type="submission" date="2020-05" db="EMBL/GenBank/DDBJ databases">
        <authorList>
            <person name="Rincon C."/>
            <person name="Sanders R I."/>
            <person name="Robbins C."/>
            <person name="Chaturvedi A."/>
        </authorList>
    </citation>
    <scope>NUCLEOTIDE SEQUENCE</scope>
    <source>
        <strain evidence="2">CHB12</strain>
    </source>
</reference>
<dbReference type="PROSITE" id="PS51934">
    <property type="entry name" value="LRAT"/>
    <property type="match status" value="1"/>
</dbReference>
<organism evidence="2 3">
    <name type="scientific">Rhizophagus irregularis</name>
    <dbReference type="NCBI Taxonomy" id="588596"/>
    <lineage>
        <taxon>Eukaryota</taxon>
        <taxon>Fungi</taxon>
        <taxon>Fungi incertae sedis</taxon>
        <taxon>Mucoromycota</taxon>
        <taxon>Glomeromycotina</taxon>
        <taxon>Glomeromycetes</taxon>
        <taxon>Glomerales</taxon>
        <taxon>Glomeraceae</taxon>
        <taxon>Rhizophagus</taxon>
    </lineage>
</organism>
<evidence type="ECO:0000259" key="1">
    <source>
        <dbReference type="PROSITE" id="PS51934"/>
    </source>
</evidence>
<dbReference type="InterPro" id="IPR007053">
    <property type="entry name" value="LRAT_dom"/>
</dbReference>
<dbReference type="EMBL" id="CAGKOT010000024">
    <property type="protein sequence ID" value="CAB5368081.1"/>
    <property type="molecule type" value="Genomic_DNA"/>
</dbReference>
<dbReference type="VEuPathDB" id="FungiDB:RhiirFUN_011224"/>
<evidence type="ECO:0000313" key="3">
    <source>
        <dbReference type="Proteomes" id="UP000684084"/>
    </source>
</evidence>
<accession>A0A915Z9W7</accession>
<comment type="caution">
    <text evidence="2">The sequence shown here is derived from an EMBL/GenBank/DDBJ whole genome shotgun (WGS) entry which is preliminary data.</text>
</comment>
<dbReference type="AlphaFoldDB" id="A0A915Z9W7"/>
<dbReference type="OrthoDB" id="421951at2759"/>
<proteinExistence type="predicted"/>